<evidence type="ECO:0000256" key="1">
    <source>
        <dbReference type="SAM" id="MobiDB-lite"/>
    </source>
</evidence>
<name>A0A8J2KHQ3_9HEXA</name>
<feature type="compositionally biased region" description="Basic and acidic residues" evidence="1">
    <location>
        <begin position="1"/>
        <end position="10"/>
    </location>
</feature>
<evidence type="ECO:0000313" key="2">
    <source>
        <dbReference type="EMBL" id="CAG7817133.1"/>
    </source>
</evidence>
<keyword evidence="3" id="KW-1185">Reference proteome</keyword>
<sequence length="181" mass="20640">MQLLRNEYKDRKRKKRVKPSNGLYDDLKGKASPLYLILDCETYKVQHLEMSADLNDDIQNAIQAHLNGIQIPNMENMHGVSTYQKFPGGYVSSSTYVSGTPSFKPEITGEKLKIRPLLQVKYEEESHILGGMSPRLTPRLTNLFTVESFDRKSWTGRHAPFILADGKHELTSRAVKCLRCI</sequence>
<comment type="caution">
    <text evidence="2">The sequence shown here is derived from an EMBL/GenBank/DDBJ whole genome shotgun (WGS) entry which is preliminary data.</text>
</comment>
<evidence type="ECO:0000313" key="3">
    <source>
        <dbReference type="Proteomes" id="UP000708208"/>
    </source>
</evidence>
<dbReference type="AlphaFoldDB" id="A0A8J2KHQ3"/>
<reference evidence="2" key="1">
    <citation type="submission" date="2021-06" db="EMBL/GenBank/DDBJ databases">
        <authorList>
            <person name="Hodson N. C."/>
            <person name="Mongue J. A."/>
            <person name="Jaron S. K."/>
        </authorList>
    </citation>
    <scope>NUCLEOTIDE SEQUENCE</scope>
</reference>
<organism evidence="2 3">
    <name type="scientific">Allacma fusca</name>
    <dbReference type="NCBI Taxonomy" id="39272"/>
    <lineage>
        <taxon>Eukaryota</taxon>
        <taxon>Metazoa</taxon>
        <taxon>Ecdysozoa</taxon>
        <taxon>Arthropoda</taxon>
        <taxon>Hexapoda</taxon>
        <taxon>Collembola</taxon>
        <taxon>Symphypleona</taxon>
        <taxon>Sminthuridae</taxon>
        <taxon>Allacma</taxon>
    </lineage>
</organism>
<feature type="region of interest" description="Disordered" evidence="1">
    <location>
        <begin position="1"/>
        <end position="23"/>
    </location>
</feature>
<gene>
    <name evidence="2" type="ORF">AFUS01_LOCUS27716</name>
</gene>
<protein>
    <submittedName>
        <fullName evidence="2">Uncharacterized protein</fullName>
    </submittedName>
</protein>
<accession>A0A8J2KHQ3</accession>
<dbReference type="EMBL" id="CAJVCH010386540">
    <property type="protein sequence ID" value="CAG7817133.1"/>
    <property type="molecule type" value="Genomic_DNA"/>
</dbReference>
<dbReference type="Proteomes" id="UP000708208">
    <property type="component" value="Unassembled WGS sequence"/>
</dbReference>
<proteinExistence type="predicted"/>